<dbReference type="PANTHER" id="PTHR33112">
    <property type="entry name" value="DOMAIN PROTEIN, PUTATIVE-RELATED"/>
    <property type="match status" value="1"/>
</dbReference>
<evidence type="ECO:0000313" key="3">
    <source>
        <dbReference type="EMBL" id="KAK4242582.1"/>
    </source>
</evidence>
<sequence length="380" mass="42777">MLIPDSDHRQHGPGDAQKGRRPHIAAQAIDRHSVDTSLLREWLHDCRQTHKPSCSGAFSDHLAGLKVIDCQTRKIVAVPDDRSYAALSYLWGQPANAAATQPRQPDEALGGDVPQVVEDAMVVAKEIGIPHLWYCIDQADAAEKHHLIRHMDKIYNGAELTIVAAAGDDAHFGLPGVYFQCMKTYSWERLSIPPNSTGQQVDRYRVFPEDRIGPQVKDIAARLHEYVSRQLTFDSDALSAVLGIFQPYQARQVYHLWGLPFLADNALGNVERNFAMALGWYTGHPEYAERRSGFPTWSWVGWKGLDTFHMFWAPDYYYPSIEEPLPISVRVFRRLAIPGREISLPEYVTHIANGLDYTGFPVNQGHRVSFTVPNTKPVQG</sequence>
<dbReference type="InterPro" id="IPR010730">
    <property type="entry name" value="HET"/>
</dbReference>
<comment type="caution">
    <text evidence="3">The sequence shown here is derived from an EMBL/GenBank/DDBJ whole genome shotgun (WGS) entry which is preliminary data.</text>
</comment>
<dbReference type="Pfam" id="PF06985">
    <property type="entry name" value="HET"/>
    <property type="match status" value="1"/>
</dbReference>
<name>A0AAN7HEV1_9PEZI</name>
<organism evidence="3 4">
    <name type="scientific">Achaetomium macrosporum</name>
    <dbReference type="NCBI Taxonomy" id="79813"/>
    <lineage>
        <taxon>Eukaryota</taxon>
        <taxon>Fungi</taxon>
        <taxon>Dikarya</taxon>
        <taxon>Ascomycota</taxon>
        <taxon>Pezizomycotina</taxon>
        <taxon>Sordariomycetes</taxon>
        <taxon>Sordariomycetidae</taxon>
        <taxon>Sordariales</taxon>
        <taxon>Chaetomiaceae</taxon>
        <taxon>Achaetomium</taxon>
    </lineage>
</organism>
<gene>
    <name evidence="3" type="ORF">C8A03DRAFT_29175</name>
</gene>
<feature type="compositionally biased region" description="Basic and acidic residues" evidence="1">
    <location>
        <begin position="1"/>
        <end position="12"/>
    </location>
</feature>
<dbReference type="AlphaFoldDB" id="A0AAN7HEV1"/>
<evidence type="ECO:0000256" key="1">
    <source>
        <dbReference type="SAM" id="MobiDB-lite"/>
    </source>
</evidence>
<proteinExistence type="predicted"/>
<reference evidence="3" key="1">
    <citation type="journal article" date="2023" name="Mol. Phylogenet. Evol.">
        <title>Genome-scale phylogeny and comparative genomics of the fungal order Sordariales.</title>
        <authorList>
            <person name="Hensen N."/>
            <person name="Bonometti L."/>
            <person name="Westerberg I."/>
            <person name="Brannstrom I.O."/>
            <person name="Guillou S."/>
            <person name="Cros-Aarteil S."/>
            <person name="Calhoun S."/>
            <person name="Haridas S."/>
            <person name="Kuo A."/>
            <person name="Mondo S."/>
            <person name="Pangilinan J."/>
            <person name="Riley R."/>
            <person name="LaButti K."/>
            <person name="Andreopoulos B."/>
            <person name="Lipzen A."/>
            <person name="Chen C."/>
            <person name="Yan M."/>
            <person name="Daum C."/>
            <person name="Ng V."/>
            <person name="Clum A."/>
            <person name="Steindorff A."/>
            <person name="Ohm R.A."/>
            <person name="Martin F."/>
            <person name="Silar P."/>
            <person name="Natvig D.O."/>
            <person name="Lalanne C."/>
            <person name="Gautier V."/>
            <person name="Ament-Velasquez S.L."/>
            <person name="Kruys A."/>
            <person name="Hutchinson M.I."/>
            <person name="Powell A.J."/>
            <person name="Barry K."/>
            <person name="Miller A.N."/>
            <person name="Grigoriev I.V."/>
            <person name="Debuchy R."/>
            <person name="Gladieux P."/>
            <person name="Hiltunen Thoren M."/>
            <person name="Johannesson H."/>
        </authorList>
    </citation>
    <scope>NUCLEOTIDE SEQUENCE</scope>
    <source>
        <strain evidence="3">CBS 532.94</strain>
    </source>
</reference>
<feature type="region of interest" description="Disordered" evidence="1">
    <location>
        <begin position="1"/>
        <end position="22"/>
    </location>
</feature>
<evidence type="ECO:0000313" key="4">
    <source>
        <dbReference type="Proteomes" id="UP001303760"/>
    </source>
</evidence>
<keyword evidence="4" id="KW-1185">Reference proteome</keyword>
<feature type="domain" description="Heterokaryon incompatibility" evidence="2">
    <location>
        <begin position="84"/>
        <end position="178"/>
    </location>
</feature>
<dbReference type="Proteomes" id="UP001303760">
    <property type="component" value="Unassembled WGS sequence"/>
</dbReference>
<accession>A0AAN7HEV1</accession>
<reference evidence="3" key="2">
    <citation type="submission" date="2023-05" db="EMBL/GenBank/DDBJ databases">
        <authorList>
            <consortium name="Lawrence Berkeley National Laboratory"/>
            <person name="Steindorff A."/>
            <person name="Hensen N."/>
            <person name="Bonometti L."/>
            <person name="Westerberg I."/>
            <person name="Brannstrom I.O."/>
            <person name="Guillou S."/>
            <person name="Cros-Aarteil S."/>
            <person name="Calhoun S."/>
            <person name="Haridas S."/>
            <person name="Kuo A."/>
            <person name="Mondo S."/>
            <person name="Pangilinan J."/>
            <person name="Riley R."/>
            <person name="Labutti K."/>
            <person name="Andreopoulos B."/>
            <person name="Lipzen A."/>
            <person name="Chen C."/>
            <person name="Yanf M."/>
            <person name="Daum C."/>
            <person name="Ng V."/>
            <person name="Clum A."/>
            <person name="Ohm R."/>
            <person name="Martin F."/>
            <person name="Silar P."/>
            <person name="Natvig D."/>
            <person name="Lalanne C."/>
            <person name="Gautier V."/>
            <person name="Ament-Velasquez S.L."/>
            <person name="Kruys A."/>
            <person name="Hutchinson M.I."/>
            <person name="Powell A.J."/>
            <person name="Barry K."/>
            <person name="Miller A.N."/>
            <person name="Grigoriev I.V."/>
            <person name="Debuchy R."/>
            <person name="Gladieux P."/>
            <person name="Thoren M.H."/>
            <person name="Johannesson H."/>
        </authorList>
    </citation>
    <scope>NUCLEOTIDE SEQUENCE</scope>
    <source>
        <strain evidence="3">CBS 532.94</strain>
    </source>
</reference>
<evidence type="ECO:0000259" key="2">
    <source>
        <dbReference type="Pfam" id="PF06985"/>
    </source>
</evidence>
<dbReference type="EMBL" id="MU860006">
    <property type="protein sequence ID" value="KAK4242582.1"/>
    <property type="molecule type" value="Genomic_DNA"/>
</dbReference>
<dbReference type="PANTHER" id="PTHR33112:SF1">
    <property type="entry name" value="HETEROKARYON INCOMPATIBILITY DOMAIN-CONTAINING PROTEIN"/>
    <property type="match status" value="1"/>
</dbReference>
<protein>
    <recommendedName>
        <fullName evidence="2">Heterokaryon incompatibility domain-containing protein</fullName>
    </recommendedName>
</protein>